<feature type="compositionally biased region" description="Basic residues" evidence="1">
    <location>
        <begin position="52"/>
        <end position="71"/>
    </location>
</feature>
<dbReference type="EMBL" id="CP001998">
    <property type="protein sequence ID" value="ADE55351.1"/>
    <property type="molecule type" value="Genomic_DNA"/>
</dbReference>
<accession>D5EMW1</accession>
<sequence length="142" mass="15821">MSVPTEDLIAINGLLIEREGAFARVSDIEQSINQLLGDDYPFAAPEHVPPSRQKRKVVKGKKSSKAKKQTAPKIRRLLSGEHAYRLTWSEHGNTHTSTATDVRSIESLIKQPLQGMRLLKVETLDLDSAVLECIYERAPSDS</sequence>
<evidence type="ECO:0000256" key="1">
    <source>
        <dbReference type="SAM" id="MobiDB-lite"/>
    </source>
</evidence>
<dbReference type="KEGG" id="caa:Caka_2334"/>
<dbReference type="STRING" id="583355.Caka_2334"/>
<keyword evidence="3" id="KW-1185">Reference proteome</keyword>
<protein>
    <submittedName>
        <fullName evidence="2">Uncharacterized protein</fullName>
    </submittedName>
</protein>
<evidence type="ECO:0000313" key="3">
    <source>
        <dbReference type="Proteomes" id="UP000000925"/>
    </source>
</evidence>
<dbReference type="Proteomes" id="UP000000925">
    <property type="component" value="Chromosome"/>
</dbReference>
<dbReference type="RefSeq" id="WP_013044073.1">
    <property type="nucleotide sequence ID" value="NC_014008.1"/>
</dbReference>
<evidence type="ECO:0000313" key="2">
    <source>
        <dbReference type="EMBL" id="ADE55351.1"/>
    </source>
</evidence>
<organism evidence="2 3">
    <name type="scientific">Coraliomargarita akajimensis (strain DSM 45221 / IAM 15411 / JCM 23193 / KCTC 12865 / 04OKA010-24)</name>
    <dbReference type="NCBI Taxonomy" id="583355"/>
    <lineage>
        <taxon>Bacteria</taxon>
        <taxon>Pseudomonadati</taxon>
        <taxon>Verrucomicrobiota</taxon>
        <taxon>Opitutia</taxon>
        <taxon>Puniceicoccales</taxon>
        <taxon>Coraliomargaritaceae</taxon>
        <taxon>Coraliomargarita</taxon>
    </lineage>
</organism>
<feature type="region of interest" description="Disordered" evidence="1">
    <location>
        <begin position="44"/>
        <end position="71"/>
    </location>
</feature>
<name>D5EMW1_CORAD</name>
<reference evidence="2 3" key="1">
    <citation type="journal article" date="2010" name="Stand. Genomic Sci.">
        <title>Complete genome sequence of Coraliomargarita akajimensis type strain (04OKA010-24).</title>
        <authorList>
            <person name="Mavromatis K."/>
            <person name="Abt B."/>
            <person name="Brambilla E."/>
            <person name="Lapidus A."/>
            <person name="Copeland A."/>
            <person name="Deshpande S."/>
            <person name="Nolan M."/>
            <person name="Lucas S."/>
            <person name="Tice H."/>
            <person name="Cheng J.F."/>
            <person name="Han C."/>
            <person name="Detter J.C."/>
            <person name="Woyke T."/>
            <person name="Goodwin L."/>
            <person name="Pitluck S."/>
            <person name="Held B."/>
            <person name="Brettin T."/>
            <person name="Tapia R."/>
            <person name="Ivanova N."/>
            <person name="Mikhailova N."/>
            <person name="Pati A."/>
            <person name="Liolios K."/>
            <person name="Chen A."/>
            <person name="Palaniappan K."/>
            <person name="Land M."/>
            <person name="Hauser L."/>
            <person name="Chang Y.J."/>
            <person name="Jeffries C.D."/>
            <person name="Rohde M."/>
            <person name="Goker M."/>
            <person name="Bristow J."/>
            <person name="Eisen J.A."/>
            <person name="Markowitz V."/>
            <person name="Hugenholtz P."/>
            <person name="Klenk H.P."/>
            <person name="Kyrpides N.C."/>
        </authorList>
    </citation>
    <scope>NUCLEOTIDE SEQUENCE [LARGE SCALE GENOMIC DNA]</scope>
    <source>
        <strain evidence="3">DSM 45221 / IAM 15411 / JCM 23193 / KCTC 12865</strain>
    </source>
</reference>
<dbReference type="AlphaFoldDB" id="D5EMW1"/>
<dbReference type="eggNOG" id="ENOG502ZXQ6">
    <property type="taxonomic scope" value="Bacteria"/>
</dbReference>
<dbReference type="HOGENOM" id="CLU_1812503_0_0_0"/>
<proteinExistence type="predicted"/>
<gene>
    <name evidence="2" type="ordered locus">Caka_2334</name>
</gene>